<reference evidence="8" key="2">
    <citation type="submission" date="2011-01" db="EMBL/GenBank/DDBJ databases">
        <title>The Non-contiguous Finished genome of Clostridium papyrosolvens.</title>
        <authorList>
            <person name="Lucas S."/>
            <person name="Copeland A."/>
            <person name="Lapidus A."/>
            <person name="Cheng J.-F."/>
            <person name="Goodwin L."/>
            <person name="Pitluck S."/>
            <person name="Misra M."/>
            <person name="Chertkov O."/>
            <person name="Detter J.C."/>
            <person name="Han C."/>
            <person name="Tapia R."/>
            <person name="Land M."/>
            <person name="Hauser L."/>
            <person name="Kyrpides N."/>
            <person name="Ivanova N."/>
            <person name="Pagani I."/>
            <person name="Mouttaki H."/>
            <person name="He Z."/>
            <person name="Zhou J."/>
            <person name="Hemme C.L."/>
            <person name="Woyke T."/>
        </authorList>
    </citation>
    <scope>NUCLEOTIDE SEQUENCE [LARGE SCALE GENOMIC DNA]</scope>
    <source>
        <strain evidence="8">DSM 2782</strain>
    </source>
</reference>
<dbReference type="InterPro" id="IPR057326">
    <property type="entry name" value="KR_dom"/>
</dbReference>
<dbReference type="PROSITE" id="PS50075">
    <property type="entry name" value="CARRIER"/>
    <property type="match status" value="2"/>
</dbReference>
<evidence type="ECO:0000259" key="7">
    <source>
        <dbReference type="PROSITE" id="PS52004"/>
    </source>
</evidence>
<feature type="domain" description="Ketosynthase family 3 (KS3)" evidence="7">
    <location>
        <begin position="1824"/>
        <end position="2241"/>
    </location>
</feature>
<dbReference type="Gene3D" id="3.40.50.720">
    <property type="entry name" value="NAD(P)-binding Rossmann-like Domain"/>
    <property type="match status" value="2"/>
</dbReference>
<comment type="function">
    <text evidence="1">Involved in some intermediate steps for the synthesis of the antibiotic polyketide bacillaene which is involved in secondary metabolism.</text>
</comment>
<keyword evidence="3" id="KW-0596">Phosphopantetheine</keyword>
<dbReference type="Proteomes" id="UP000003860">
    <property type="component" value="Unassembled WGS sequence"/>
</dbReference>
<reference evidence="8" key="1">
    <citation type="submission" date="2009-07" db="EMBL/GenBank/DDBJ databases">
        <authorList>
            <consortium name="US DOE Joint Genome Institute (JGI-PGF)"/>
            <person name="Lucas S."/>
            <person name="Copeland A."/>
            <person name="Lapidus A."/>
            <person name="Glavina del Rio T."/>
            <person name="Tice H."/>
            <person name="Bruce D."/>
            <person name="Goodwin L."/>
            <person name="Pitluck S."/>
            <person name="Larimer F."/>
            <person name="Land M.L."/>
            <person name="Mouttaki H."/>
            <person name="He Z."/>
            <person name="Zhou J."/>
            <person name="Hemme C.L."/>
        </authorList>
    </citation>
    <scope>NUCLEOTIDE SEQUENCE [LARGE SCALE GENOMIC DNA]</scope>
    <source>
        <strain evidence="8">DSM 2782</strain>
    </source>
</reference>
<dbReference type="OrthoDB" id="9765680at2"/>
<sequence>MINENLLKILKKVKNSEISIEDGTQELQNIKNNHSEVLFYQNYSILANQIVQKDIKNEYIIVLADDVEHINVIEGLNLDNTSSENQLLWISRGNSFKQDFNSIEMDLNNEAHFEQLSNYVYSSYDNRKIRIIYMIGEHKFPTGNDWEYQVNSTGITALLFAKSFAYRFNKSGVRFQIFSTERASEITVFQEAVVALGRSIEKEVPAFITQVVIINPQEVSGLGAVISKELHSEIDTRFIYYKSDKRMTYNISEMALEAPKNYHEFPEGVYVILGGLGAIGKAVTAEIAKLSNTKIILVGRRKISDEIETYIEALRHGTNEITYISADISNYIDIKRLFHEVGSKFEKIDYVFHCAGILEDCRLPNKSVESFKRVISSKINGALAIIDMKRTYNFKKVLFFSSTSGVFGNEGQLDYAYANMLINSLCTKQADPDIISISWPFWDTEGMKMPKEYKEKIFSAYGFRPMPTRVGIDIVKHTLADNSKSLIVLYGDRQKLENFSRNTNTDKYIEAKDSSANTVPKEKMSANDNNDGLLDNVIIWITEIISKVTGIDTDSLTPKKSIQNLGIDSVMTTEINIEFEKVFDNISKTLLFEYRCIKEIAEHFIQNYYDACKNKIIIEKSPEKIVEAVHNEEIEVTVKDEIHEGDSGAFEIAIIGIAGKYPKAESLDVFWENLKAGMDCIDVIPKSRWDYMNYCDENADEWWKSPEKWGGFIEGADEFDSLVFNIAPAEAKAMDPHQRVYAQTVWHALEDAGYNKKRLEKYKVGVYTGAMWSNYQLYGIEDAYNGKMEGYDSSLASISNRISYIFNLHGPSITLDTMCSSSLTALQLAYQSIQNHDIDMAVVGGVNLTLHPYKYIQLKKGNFLSKDGRCRSFGEGGSGYVPGEGAGSFIVKRLDRALADKDKIYGIIKGVSINHGGKAQGYFVPNPIEQANVINAALENAGVDKKSISYIEAHGTGTSLGDPIEIAGLRKVFEKDNNQKQSISIGSVKSNIGHLEAAAGMASLTKVLLQMKYKMLVPSIHAEKLNPNVDMKTTPFKVQTQLEPWSGDDNNILRAGISSFGAGGANAHVILEGYDNSYKDIIETKEKKIFVLSVKNEKALLRYIDLYRNFLLKTPQATEEYEFDTRLAYTTQIGRNHMNVRVAIVFENTKQLIQCLEDITLGNEKSLNVFINNVSNDKLDVKSLDIETLKYDLSANAVEIAQAWVDGYEVEWEKFYSEKMAIVNLPLYPFEKIKHWAPLGESRIYKMKNEAESICIDLYKKQWSKSEASSSTTEIYNANIVFLIKKEQSFLKSAAIKAMNLDSAEFIEMDDASTVCEASLERKVKQKNKTVVIDLSDLQTGSKEIFKIPHSKFNLYKHLIKKTRQAGLDILHCTQGVNEGITQNGVLTAGLMKSLGAEYPWIQSKTIDFTIDYTMDSILNCLKNEITFDGNGEVFYKAGIRNTTGYQQLEFNWKSDNAFKVEKDKCYIITGGTRGIGAKIASRLAELGAKKLVLLGRSDMNTPEKKELLKDLESHGTEVLVYSQGLHNKTALEDFFKQVYQQFGEAHIMFHCAGRYSTENAAFIHKEEREIEDVLEPKVIGLLNMLEATKVLQVEKTVLFSSISSICPWLSKGVSDYTMANNYLNGMPEYGKNITDSQVLSVVWQSWSDVGFMVSEPKIGKENGLIPINCKEGIDILFNILQKEVSGVVVPVKHNEVFEIEKLAVLSKNKPASDFTQQTVDNKRLSSEVNVITEIITQVISDVLLININEISLDEAFENYGMDSIFLGEVIKKLEEKLHTAIDPVLFFECNTIRKISTALTGIVNISLPKKESIEIKPCGVNENPRFAVIGADCRFPDADNCIEFWNNLMEEKCSVKEIPKERFDMEPFYSPTPEVNKSIGKWAAMVKDIEYFDPKAFEIPETEAATMDPLIRIQLETSVNALRNAGYDKADVKGKNIGVFIGSRVGDFHSLMPKEQKAKITGLGQNFIAAYTSHYLDLKGPSMVIDTACSSSMVALSEACKNIHFGECEQAIIGGVDLILCENTLVLLSDALSPTGVCSAFDEKANGFVPGEGCGTIVIKKLEQAIADGDNILAVVESVAINNDGHTMGITTPNYNMQMDVIKRAIERTDIAPEYISYIEAHGTGTFIGDPIELKALTSVFREYTDKKNYCGIGSVKTNIGHCLSAAGMASIIKVVLCLQNKKLPKTLNCDKPNSRFNFEQSPFFPCTKNKEWEGINGRRIAGISSFGFGGTNAHVILSEYTGHHEVIRQPLPPLALNKKYYWFDKKEPTSTTIINTNSEANMFGLKKMF</sequence>
<dbReference type="PANTHER" id="PTHR43775">
    <property type="entry name" value="FATTY ACID SYNTHASE"/>
    <property type="match status" value="1"/>
</dbReference>
<comment type="pathway">
    <text evidence="2">Antibiotic biosynthesis; bacillaene biosynthesis.</text>
</comment>
<accession>F1T734</accession>
<dbReference type="SUPFAM" id="SSF53901">
    <property type="entry name" value="Thiolase-like"/>
    <property type="match status" value="2"/>
</dbReference>
<gene>
    <name evidence="8" type="ORF">Cpap_3714</name>
</gene>
<feature type="domain" description="Ketosynthase family 3 (KS3)" evidence="7">
    <location>
        <begin position="649"/>
        <end position="1073"/>
    </location>
</feature>
<comment type="caution">
    <text evidence="8">The sequence shown here is derived from an EMBL/GenBank/DDBJ whole genome shotgun (WGS) entry which is preliminary data.</text>
</comment>
<dbReference type="Gene3D" id="1.10.1200.10">
    <property type="entry name" value="ACP-like"/>
    <property type="match status" value="2"/>
</dbReference>
<dbReference type="InterPro" id="IPR014031">
    <property type="entry name" value="Ketoacyl_synth_C"/>
</dbReference>
<proteinExistence type="predicted"/>
<dbReference type="InterPro" id="IPR013968">
    <property type="entry name" value="PKS_KR"/>
</dbReference>
<evidence type="ECO:0000256" key="5">
    <source>
        <dbReference type="ARBA" id="ARBA00022679"/>
    </source>
</evidence>
<dbReference type="GO" id="GO:0031177">
    <property type="term" value="F:phosphopantetheine binding"/>
    <property type="evidence" value="ECO:0007669"/>
    <property type="project" value="InterPro"/>
</dbReference>
<dbReference type="Pfam" id="PF08659">
    <property type="entry name" value="KR"/>
    <property type="match status" value="2"/>
</dbReference>
<dbReference type="GO" id="GO:0005886">
    <property type="term" value="C:plasma membrane"/>
    <property type="evidence" value="ECO:0007669"/>
    <property type="project" value="TreeGrafter"/>
</dbReference>
<dbReference type="InterPro" id="IPR020806">
    <property type="entry name" value="PKS_PP-bd"/>
</dbReference>
<keyword evidence="8" id="KW-0012">Acyltransferase</keyword>
<dbReference type="EMBL" id="ACXX02000001">
    <property type="protein sequence ID" value="EGD49282.1"/>
    <property type="molecule type" value="Genomic_DNA"/>
</dbReference>
<dbReference type="InterPro" id="IPR050091">
    <property type="entry name" value="PKS_NRPS_Biosynth_Enz"/>
</dbReference>
<dbReference type="Pfam" id="PF00550">
    <property type="entry name" value="PP-binding"/>
    <property type="match status" value="2"/>
</dbReference>
<evidence type="ECO:0000256" key="1">
    <source>
        <dbReference type="ARBA" id="ARBA00003299"/>
    </source>
</evidence>
<dbReference type="InterPro" id="IPR014030">
    <property type="entry name" value="Ketoacyl_synth_N"/>
</dbReference>
<dbReference type="SMART" id="SM00825">
    <property type="entry name" value="PKS_KS"/>
    <property type="match status" value="2"/>
</dbReference>
<dbReference type="PANTHER" id="PTHR43775:SF37">
    <property type="entry name" value="SI:DKEY-61P9.11"/>
    <property type="match status" value="1"/>
</dbReference>
<dbReference type="GO" id="GO:0004312">
    <property type="term" value="F:fatty acid synthase activity"/>
    <property type="evidence" value="ECO:0007669"/>
    <property type="project" value="TreeGrafter"/>
</dbReference>
<evidence type="ECO:0000259" key="6">
    <source>
        <dbReference type="PROSITE" id="PS50075"/>
    </source>
</evidence>
<feature type="domain" description="Carrier" evidence="6">
    <location>
        <begin position="1727"/>
        <end position="1804"/>
    </location>
</feature>
<organism evidence="8 9">
    <name type="scientific">Ruminiclostridium papyrosolvens DSM 2782</name>
    <dbReference type="NCBI Taxonomy" id="588581"/>
    <lineage>
        <taxon>Bacteria</taxon>
        <taxon>Bacillati</taxon>
        <taxon>Bacillota</taxon>
        <taxon>Clostridia</taxon>
        <taxon>Eubacteriales</taxon>
        <taxon>Oscillospiraceae</taxon>
        <taxon>Ruminiclostridium</taxon>
    </lineage>
</organism>
<dbReference type="CDD" id="cd00833">
    <property type="entry name" value="PKS"/>
    <property type="match status" value="2"/>
</dbReference>
<name>F1T734_9FIRM</name>
<keyword evidence="4" id="KW-0597">Phosphoprotein</keyword>
<protein>
    <submittedName>
        <fullName evidence="8">6-deoxyerythronolide-B synthase., Beta-ketoacyl-acyl-carrier-protein synthase I</fullName>
        <ecNumber evidence="8">2.3.1.41</ecNumber>
        <ecNumber evidence="8">2.3.1.94</ecNumber>
    </submittedName>
</protein>
<dbReference type="SMART" id="SM00823">
    <property type="entry name" value="PKS_PP"/>
    <property type="match status" value="2"/>
</dbReference>
<keyword evidence="9" id="KW-1185">Reference proteome</keyword>
<evidence type="ECO:0000256" key="2">
    <source>
        <dbReference type="ARBA" id="ARBA00004789"/>
    </source>
</evidence>
<dbReference type="PROSITE" id="PS00606">
    <property type="entry name" value="KS3_1"/>
    <property type="match status" value="1"/>
</dbReference>
<dbReference type="RefSeq" id="WP_004615883.1">
    <property type="nucleotide sequence ID" value="NZ_ACXX02000001.1"/>
</dbReference>
<dbReference type="Gene3D" id="1.10.1240.100">
    <property type="match status" value="1"/>
</dbReference>
<dbReference type="Pfam" id="PF16197">
    <property type="entry name" value="KAsynt_C_assoc"/>
    <property type="match status" value="2"/>
</dbReference>
<dbReference type="GO" id="GO:0047879">
    <property type="term" value="F:erythronolide synthase activity"/>
    <property type="evidence" value="ECO:0007669"/>
    <property type="project" value="UniProtKB-EC"/>
</dbReference>
<evidence type="ECO:0000313" key="9">
    <source>
        <dbReference type="Proteomes" id="UP000003860"/>
    </source>
</evidence>
<feature type="domain" description="Carrier" evidence="6">
    <location>
        <begin position="532"/>
        <end position="608"/>
    </location>
</feature>
<evidence type="ECO:0000256" key="4">
    <source>
        <dbReference type="ARBA" id="ARBA00022553"/>
    </source>
</evidence>
<dbReference type="GO" id="GO:0004315">
    <property type="term" value="F:3-oxoacyl-[acyl-carrier-protein] synthase activity"/>
    <property type="evidence" value="ECO:0007669"/>
    <property type="project" value="UniProtKB-EC"/>
</dbReference>
<dbReference type="InterPro" id="IPR036736">
    <property type="entry name" value="ACP-like_sf"/>
</dbReference>
<dbReference type="STRING" id="588581.Cpap_3714"/>
<dbReference type="EC" id="2.3.1.41" evidence="8"/>
<dbReference type="PROSITE" id="PS52004">
    <property type="entry name" value="KS3_2"/>
    <property type="match status" value="2"/>
</dbReference>
<dbReference type="FunFam" id="3.40.47.10:FF:000019">
    <property type="entry name" value="Polyketide synthase type I"/>
    <property type="match status" value="1"/>
</dbReference>
<evidence type="ECO:0000313" key="8">
    <source>
        <dbReference type="EMBL" id="EGD49282.1"/>
    </source>
</evidence>
<dbReference type="SMART" id="SM00822">
    <property type="entry name" value="PKS_KR"/>
    <property type="match status" value="2"/>
</dbReference>
<dbReference type="GO" id="GO:0071770">
    <property type="term" value="P:DIM/DIP cell wall layer assembly"/>
    <property type="evidence" value="ECO:0007669"/>
    <property type="project" value="TreeGrafter"/>
</dbReference>
<dbReference type="InterPro" id="IPR016039">
    <property type="entry name" value="Thiolase-like"/>
</dbReference>
<dbReference type="EC" id="2.3.1.94" evidence="8"/>
<dbReference type="eggNOG" id="COG3321">
    <property type="taxonomic scope" value="Bacteria"/>
</dbReference>
<dbReference type="Pfam" id="PF00109">
    <property type="entry name" value="ketoacyl-synt"/>
    <property type="match status" value="2"/>
</dbReference>
<evidence type="ECO:0000256" key="3">
    <source>
        <dbReference type="ARBA" id="ARBA00022450"/>
    </source>
</evidence>
<dbReference type="GO" id="GO:0005737">
    <property type="term" value="C:cytoplasm"/>
    <property type="evidence" value="ECO:0007669"/>
    <property type="project" value="TreeGrafter"/>
</dbReference>
<keyword evidence="5 8" id="KW-0808">Transferase</keyword>
<dbReference type="Pfam" id="PF02801">
    <property type="entry name" value="Ketoacyl-synt_C"/>
    <property type="match status" value="2"/>
</dbReference>
<dbReference type="InterPro" id="IPR020841">
    <property type="entry name" value="PKS_Beta-ketoAc_synthase_dom"/>
</dbReference>
<dbReference type="InterPro" id="IPR009081">
    <property type="entry name" value="PP-bd_ACP"/>
</dbReference>
<dbReference type="GO" id="GO:0006633">
    <property type="term" value="P:fatty acid biosynthetic process"/>
    <property type="evidence" value="ECO:0007669"/>
    <property type="project" value="InterPro"/>
</dbReference>
<dbReference type="InterPro" id="IPR032821">
    <property type="entry name" value="PKS_assoc"/>
</dbReference>
<dbReference type="SUPFAM" id="SSF51735">
    <property type="entry name" value="NAD(P)-binding Rossmann-fold domains"/>
    <property type="match status" value="2"/>
</dbReference>
<dbReference type="InterPro" id="IPR018201">
    <property type="entry name" value="Ketoacyl_synth_AS"/>
</dbReference>
<dbReference type="InterPro" id="IPR036291">
    <property type="entry name" value="NAD(P)-bd_dom_sf"/>
</dbReference>
<dbReference type="SUPFAM" id="SSF47336">
    <property type="entry name" value="ACP-like"/>
    <property type="match status" value="2"/>
</dbReference>
<dbReference type="Gene3D" id="3.40.47.10">
    <property type="match status" value="2"/>
</dbReference>